<evidence type="ECO:0000256" key="4">
    <source>
        <dbReference type="ARBA" id="ARBA00022980"/>
    </source>
</evidence>
<sequence length="238" mass="27845">MYSRTTQVFSRVGGLQSSWNPWQMSVITKQIVRGREGYYGRGIPRPPSKSKENYVRKPTPRDPWETEFLEEALPRYLTDMKSISVMFQEELQGKLAGMSLEDVYAREHEEQQLGLEWNRQENERVRLIREARQAREAADKQKARELGWTLRDAFRERLKNEREKIVETEKEASKSFITLETLEEAIEKALADVKDYNFAIDRDGNKRYKTFVPVKMLSEQSKTSEDPGPSLDTTTSDR</sequence>
<reference evidence="12" key="1">
    <citation type="submission" date="2025-08" db="UniProtKB">
        <authorList>
            <consortium name="RefSeq"/>
        </authorList>
    </citation>
    <scope>IDENTIFICATION</scope>
    <source>
        <tissue evidence="12">Testes</tissue>
    </source>
</reference>
<evidence type="ECO:0000256" key="6">
    <source>
        <dbReference type="ARBA" id="ARBA00023274"/>
    </source>
</evidence>
<evidence type="ECO:0000313" key="12">
    <source>
        <dbReference type="RefSeq" id="XP_002734943.1"/>
    </source>
</evidence>
<keyword evidence="9" id="KW-0175">Coiled coil</keyword>
<evidence type="ECO:0000256" key="9">
    <source>
        <dbReference type="SAM" id="Coils"/>
    </source>
</evidence>
<evidence type="ECO:0000256" key="3">
    <source>
        <dbReference type="ARBA" id="ARBA00022946"/>
    </source>
</evidence>
<keyword evidence="11" id="KW-1185">Reference proteome</keyword>
<evidence type="ECO:0000313" key="11">
    <source>
        <dbReference type="Proteomes" id="UP000694865"/>
    </source>
</evidence>
<protein>
    <recommendedName>
        <fullName evidence="7">Small ribosomal subunit protein mS26</fullName>
    </recommendedName>
    <alternativeName>
        <fullName evidence="8">28S ribosomal protein S26, mitochondrial</fullName>
    </alternativeName>
</protein>
<dbReference type="PANTHER" id="PTHR21035">
    <property type="entry name" value="28S RIBOSOMAL PROTEIN S26, MITOCHONDRIAL"/>
    <property type="match status" value="1"/>
</dbReference>
<feature type="compositionally biased region" description="Basic and acidic residues" evidence="10">
    <location>
        <begin position="49"/>
        <end position="61"/>
    </location>
</feature>
<dbReference type="GeneID" id="100374923"/>
<accession>A0ABM0GQ94</accession>
<keyword evidence="3" id="KW-0809">Transit peptide</keyword>
<name>A0ABM0GQ94_SACKO</name>
<evidence type="ECO:0000256" key="7">
    <source>
        <dbReference type="ARBA" id="ARBA00035138"/>
    </source>
</evidence>
<dbReference type="Pfam" id="PF14943">
    <property type="entry name" value="MRP-S26"/>
    <property type="match status" value="1"/>
</dbReference>
<organism evidence="11 12">
    <name type="scientific">Saccoglossus kowalevskii</name>
    <name type="common">Acorn worm</name>
    <dbReference type="NCBI Taxonomy" id="10224"/>
    <lineage>
        <taxon>Eukaryota</taxon>
        <taxon>Metazoa</taxon>
        <taxon>Hemichordata</taxon>
        <taxon>Enteropneusta</taxon>
        <taxon>Harrimaniidae</taxon>
        <taxon>Saccoglossus</taxon>
    </lineage>
</organism>
<keyword evidence="5" id="KW-0496">Mitochondrion</keyword>
<evidence type="ECO:0000256" key="1">
    <source>
        <dbReference type="ARBA" id="ARBA00004173"/>
    </source>
</evidence>
<dbReference type="RefSeq" id="XP_002734943.1">
    <property type="nucleotide sequence ID" value="XM_002734897.2"/>
</dbReference>
<keyword evidence="4" id="KW-0689">Ribosomal protein</keyword>
<proteinExistence type="inferred from homology"/>
<comment type="subcellular location">
    <subcellularLocation>
        <location evidence="1">Mitochondrion</location>
    </subcellularLocation>
</comment>
<evidence type="ECO:0000256" key="5">
    <source>
        <dbReference type="ARBA" id="ARBA00023128"/>
    </source>
</evidence>
<dbReference type="InterPro" id="IPR026140">
    <property type="entry name" value="Ribosomal_mS26"/>
</dbReference>
<feature type="region of interest" description="Disordered" evidence="10">
    <location>
        <begin position="216"/>
        <end position="238"/>
    </location>
</feature>
<gene>
    <name evidence="12" type="primary">LOC100374923</name>
</gene>
<evidence type="ECO:0000256" key="2">
    <source>
        <dbReference type="ARBA" id="ARBA00009672"/>
    </source>
</evidence>
<comment type="similarity">
    <text evidence="2">Belongs to the mitochondrion-specific ribosomal protein mS26 family.</text>
</comment>
<feature type="coiled-coil region" evidence="9">
    <location>
        <begin position="117"/>
        <end position="199"/>
    </location>
</feature>
<dbReference type="Proteomes" id="UP000694865">
    <property type="component" value="Unplaced"/>
</dbReference>
<keyword evidence="6" id="KW-0687">Ribonucleoprotein</keyword>
<dbReference type="PANTHER" id="PTHR21035:SF2">
    <property type="entry name" value="SMALL RIBOSOMAL SUBUNIT PROTEIN MS26"/>
    <property type="match status" value="1"/>
</dbReference>
<evidence type="ECO:0000256" key="8">
    <source>
        <dbReference type="ARBA" id="ARBA00035344"/>
    </source>
</evidence>
<feature type="region of interest" description="Disordered" evidence="10">
    <location>
        <begin position="38"/>
        <end position="61"/>
    </location>
</feature>
<evidence type="ECO:0000256" key="10">
    <source>
        <dbReference type="SAM" id="MobiDB-lite"/>
    </source>
</evidence>